<dbReference type="SUPFAM" id="SSF56815">
    <property type="entry name" value="Sec1/munc18-like (SM) proteins"/>
    <property type="match status" value="1"/>
</dbReference>
<comment type="caution">
    <text evidence="2">The sequence shown here is derived from an EMBL/GenBank/DDBJ whole genome shotgun (WGS) entry which is preliminary data.</text>
</comment>
<name>A0A4T0X7D4_9ASCO</name>
<accession>A0A4T0X7D4</accession>
<dbReference type="Proteomes" id="UP000307173">
    <property type="component" value="Unassembled WGS sequence"/>
</dbReference>
<dbReference type="InterPro" id="IPR036045">
    <property type="entry name" value="Sec1-like_sf"/>
</dbReference>
<dbReference type="EMBL" id="SELW01000088">
    <property type="protein sequence ID" value="TID30902.1"/>
    <property type="molecule type" value="Genomic_DNA"/>
</dbReference>
<dbReference type="Gene3D" id="3.90.830.10">
    <property type="entry name" value="Syntaxin Binding Protein 1, Chain A, domain 2"/>
    <property type="match status" value="1"/>
</dbReference>
<dbReference type="GO" id="GO:0016192">
    <property type="term" value="P:vesicle-mediated transport"/>
    <property type="evidence" value="ECO:0007669"/>
    <property type="project" value="InterPro"/>
</dbReference>
<reference evidence="2 3" key="1">
    <citation type="journal article" date="2019" name="Front. Genet.">
        <title>Whole-Genome Sequencing of the Opportunistic Yeast Pathogen Candida inconspicua Uncovers Its Hybrid Origin.</title>
        <authorList>
            <person name="Mixao V."/>
            <person name="Hansen A.P."/>
            <person name="Saus E."/>
            <person name="Boekhout T."/>
            <person name="Lass-Florl C."/>
            <person name="Gabaldon T."/>
        </authorList>
    </citation>
    <scope>NUCLEOTIDE SEQUENCE [LARGE SCALE GENOMIC DNA]</scope>
    <source>
        <strain evidence="2 3">CBS 180</strain>
    </source>
</reference>
<proteinExistence type="inferred from homology"/>
<gene>
    <name evidence="2" type="ORF">CANINC_000494</name>
</gene>
<dbReference type="InterPro" id="IPR043127">
    <property type="entry name" value="Sec-1-like_dom3a"/>
</dbReference>
<evidence type="ECO:0000313" key="2">
    <source>
        <dbReference type="EMBL" id="TID30902.1"/>
    </source>
</evidence>
<dbReference type="STRING" id="52247.A0A4T0X7D4"/>
<sequence length="678" mass="78091">MNPPIDDLVTIFKQFDNDSHTLILDPKLKNSLNYLTNNNFSKFAKSCNIDQTIWFNNSGDYIIQNNSIVFLLDLSSNLDKLNTLQLQLKKLITNHTDLVIHLILSHPLLKNSIDTYIKQSDIFNLVRSYHIWNSLLYLKLPDNVYSLEYNENAGFKDIYLNNSPIPLESQANVLLKLYIESNYKLRITNIFLKGSKSIQFYKIFQKLRENHLNSLNPNQLKTIQDIDDTLFINNHSFYNNSVHLISIDRSNDLISLLLNQLTYAGLSNEFFNLNQFEPLILQDKLIDFNTEDDQILNTIKHLNFSHVGPILNKNAKDLQIQFEKRKQLDDISKIKKFVSKIEDLKQIQSKIANHTLIAEKIINNFEVANFKSGIDILDDELEIPQLNSYYTQLIEFQQDILADNLSLTTLFTRLNSLILHEESKIHDLFKLIILASIIKKGLRESDLIPLISRMVNKFTSNLVLPIYINLLKLKIIQLHNPTLNQQINFLNFQKNHLEESNSQSILDFADLSKILNLLPQHDQLQTIDSDNPLDLYKDPDFGYPGYVPITTRLIESIYSRTFIDDKSSDYSSPTSTFSLIYGWKNLPLSLTTETIEEILVPESKKKLFTSFIPPKISKLNNENSKIIISIIGGITLAEIATIKFVLSKIESTKNKQIIFLTTGILNSETFIKSLQTAA</sequence>
<dbReference type="PANTHER" id="PTHR11679">
    <property type="entry name" value="VESICLE PROTEIN SORTING-ASSOCIATED"/>
    <property type="match status" value="1"/>
</dbReference>
<dbReference type="Gene3D" id="3.40.50.1910">
    <property type="match status" value="1"/>
</dbReference>
<keyword evidence="3" id="KW-1185">Reference proteome</keyword>
<evidence type="ECO:0000313" key="3">
    <source>
        <dbReference type="Proteomes" id="UP000307173"/>
    </source>
</evidence>
<protein>
    <submittedName>
        <fullName evidence="2">Uncharacterized protein</fullName>
    </submittedName>
</protein>
<dbReference type="Pfam" id="PF00995">
    <property type="entry name" value="Sec1"/>
    <property type="match status" value="1"/>
</dbReference>
<dbReference type="InterPro" id="IPR001619">
    <property type="entry name" value="Sec1-like"/>
</dbReference>
<evidence type="ECO:0000256" key="1">
    <source>
        <dbReference type="ARBA" id="ARBA00009884"/>
    </source>
</evidence>
<dbReference type="AlphaFoldDB" id="A0A4T0X7D4"/>
<comment type="similarity">
    <text evidence="1">Belongs to the STXBP/unc-18/SEC1 family.</text>
</comment>
<organism evidence="2 3">
    <name type="scientific">Pichia inconspicua</name>
    <dbReference type="NCBI Taxonomy" id="52247"/>
    <lineage>
        <taxon>Eukaryota</taxon>
        <taxon>Fungi</taxon>
        <taxon>Dikarya</taxon>
        <taxon>Ascomycota</taxon>
        <taxon>Saccharomycotina</taxon>
        <taxon>Pichiomycetes</taxon>
        <taxon>Pichiales</taxon>
        <taxon>Pichiaceae</taxon>
        <taxon>Pichia</taxon>
    </lineage>
</organism>
<dbReference type="InterPro" id="IPR027482">
    <property type="entry name" value="Sec1-like_dom2"/>
</dbReference>
<dbReference type="OrthoDB" id="10262287at2759"/>